<dbReference type="EMBL" id="CP047394">
    <property type="protein sequence ID" value="QHE60500.1"/>
    <property type="molecule type" value="Genomic_DNA"/>
</dbReference>
<keyword evidence="1" id="KW-0472">Membrane</keyword>
<accession>A0A6I6UPQ9</accession>
<feature type="transmembrane region" description="Helical" evidence="1">
    <location>
        <begin position="6"/>
        <end position="22"/>
    </location>
</feature>
<evidence type="ECO:0000313" key="3">
    <source>
        <dbReference type="Proteomes" id="UP000465062"/>
    </source>
</evidence>
<keyword evidence="1" id="KW-1133">Transmembrane helix</keyword>
<feature type="transmembrane region" description="Helical" evidence="1">
    <location>
        <begin position="29"/>
        <end position="49"/>
    </location>
</feature>
<protein>
    <submittedName>
        <fullName evidence="2">Uncharacterized protein</fullName>
    </submittedName>
</protein>
<reference evidence="2 3" key="1">
    <citation type="submission" date="2019-06" db="EMBL/GenBank/DDBJ databases">
        <title>An operon consisting of a P-type ATPase gene and a transcriptional regular gene given the different cadmium resistance in Bacillus vietamensis 151-6 and Bacillus marisflavi 151-25.</title>
        <authorList>
            <person name="Yu X."/>
        </authorList>
    </citation>
    <scope>NUCLEOTIDE SEQUENCE [LARGE SCALE GENOMIC DNA]</scope>
    <source>
        <strain evidence="2 3">151-6</strain>
    </source>
</reference>
<dbReference type="AlphaFoldDB" id="A0A6I6UPQ9"/>
<dbReference type="RefSeq" id="WP_159361458.1">
    <property type="nucleotide sequence ID" value="NZ_CP047394.1"/>
</dbReference>
<evidence type="ECO:0000313" key="2">
    <source>
        <dbReference type="EMBL" id="QHE60500.1"/>
    </source>
</evidence>
<sequence length="79" mass="9659">MFKKSIRLPLIYFVVRVLYQFIKNEEIRWIENISISFGIFLFVLLFHWADKPYKWKKDNVQGKGKYKRKTEKKCVGQVE</sequence>
<organism evidence="2 3">
    <name type="scientific">Rossellomorea vietnamensis</name>
    <dbReference type="NCBI Taxonomy" id="218284"/>
    <lineage>
        <taxon>Bacteria</taxon>
        <taxon>Bacillati</taxon>
        <taxon>Bacillota</taxon>
        <taxon>Bacilli</taxon>
        <taxon>Bacillales</taxon>
        <taxon>Bacillaceae</taxon>
        <taxon>Rossellomorea</taxon>
    </lineage>
</organism>
<dbReference type="KEGG" id="bvq:FHE72_05175"/>
<gene>
    <name evidence="2" type="ORF">FHE72_05175</name>
</gene>
<keyword evidence="1" id="KW-0812">Transmembrane</keyword>
<evidence type="ECO:0000256" key="1">
    <source>
        <dbReference type="SAM" id="Phobius"/>
    </source>
</evidence>
<dbReference type="Proteomes" id="UP000465062">
    <property type="component" value="Chromosome"/>
</dbReference>
<name>A0A6I6UPQ9_9BACI</name>
<proteinExistence type="predicted"/>